<organism evidence="2 3">
    <name type="scientific">Peronospora matthiolae</name>
    <dbReference type="NCBI Taxonomy" id="2874970"/>
    <lineage>
        <taxon>Eukaryota</taxon>
        <taxon>Sar</taxon>
        <taxon>Stramenopiles</taxon>
        <taxon>Oomycota</taxon>
        <taxon>Peronosporomycetes</taxon>
        <taxon>Peronosporales</taxon>
        <taxon>Peronosporaceae</taxon>
        <taxon>Peronospora</taxon>
    </lineage>
</organism>
<feature type="compositionally biased region" description="Low complexity" evidence="1">
    <location>
        <begin position="1"/>
        <end position="10"/>
    </location>
</feature>
<dbReference type="EMBL" id="CAKLBY020000378">
    <property type="protein sequence ID" value="CAK7947372.1"/>
    <property type="molecule type" value="Genomic_DNA"/>
</dbReference>
<dbReference type="AlphaFoldDB" id="A0AAV1VM79"/>
<feature type="region of interest" description="Disordered" evidence="1">
    <location>
        <begin position="1"/>
        <end position="29"/>
    </location>
</feature>
<sequence>MSSSGSDSPSENPVPTPLTPPATSAEVSAQADVVAASPVICSSSDSSSLVSAGEVTVTTRSTSPPVESAPVTFGVGSPLFVTAVRVAPNDFYMIPPKDPFDDRPPMSVSFDDVVALSCRVKACEGRFSPMSASPHYWSLRCEHLQR</sequence>
<gene>
    <name evidence="2" type="ORF">PM001_LOCUS32522</name>
</gene>
<evidence type="ECO:0008006" key="4">
    <source>
        <dbReference type="Google" id="ProtNLM"/>
    </source>
</evidence>
<protein>
    <recommendedName>
        <fullName evidence="4">Ig-like domain-containing protein</fullName>
    </recommendedName>
</protein>
<comment type="caution">
    <text evidence="2">The sequence shown here is derived from an EMBL/GenBank/DDBJ whole genome shotgun (WGS) entry which is preliminary data.</text>
</comment>
<accession>A0AAV1VM79</accession>
<name>A0AAV1VM79_9STRA</name>
<reference evidence="2" key="1">
    <citation type="submission" date="2024-01" db="EMBL/GenBank/DDBJ databases">
        <authorList>
            <person name="Webb A."/>
        </authorList>
    </citation>
    <scope>NUCLEOTIDE SEQUENCE</scope>
    <source>
        <strain evidence="2">Pm1</strain>
    </source>
</reference>
<evidence type="ECO:0000256" key="1">
    <source>
        <dbReference type="SAM" id="MobiDB-lite"/>
    </source>
</evidence>
<evidence type="ECO:0000313" key="2">
    <source>
        <dbReference type="EMBL" id="CAK7947372.1"/>
    </source>
</evidence>
<dbReference type="Proteomes" id="UP001162060">
    <property type="component" value="Unassembled WGS sequence"/>
</dbReference>
<proteinExistence type="predicted"/>
<evidence type="ECO:0000313" key="3">
    <source>
        <dbReference type="Proteomes" id="UP001162060"/>
    </source>
</evidence>